<proteinExistence type="predicted"/>
<dbReference type="Proteomes" id="UP001501525">
    <property type="component" value="Unassembled WGS sequence"/>
</dbReference>
<protein>
    <submittedName>
        <fullName evidence="1">Uncharacterized protein</fullName>
    </submittedName>
</protein>
<keyword evidence="2" id="KW-1185">Reference proteome</keyword>
<gene>
    <name evidence="1" type="ORF">GCM10023260_02290</name>
</gene>
<evidence type="ECO:0000313" key="1">
    <source>
        <dbReference type="EMBL" id="GAA5094744.1"/>
    </source>
</evidence>
<dbReference type="RefSeq" id="WP_345096137.1">
    <property type="nucleotide sequence ID" value="NZ_BAABIY010000003.1"/>
</dbReference>
<organism evidence="1 2">
    <name type="scientific">Bartonella acomydis</name>
    <dbReference type="NCBI Taxonomy" id="686234"/>
    <lineage>
        <taxon>Bacteria</taxon>
        <taxon>Pseudomonadati</taxon>
        <taxon>Pseudomonadota</taxon>
        <taxon>Alphaproteobacteria</taxon>
        <taxon>Hyphomicrobiales</taxon>
        <taxon>Bartonellaceae</taxon>
        <taxon>Bartonella</taxon>
    </lineage>
</organism>
<dbReference type="EMBL" id="BAABIY010000003">
    <property type="protein sequence ID" value="GAA5094744.1"/>
    <property type="molecule type" value="Genomic_DNA"/>
</dbReference>
<evidence type="ECO:0000313" key="2">
    <source>
        <dbReference type="Proteomes" id="UP001501525"/>
    </source>
</evidence>
<reference evidence="2" key="1">
    <citation type="journal article" date="2019" name="Int. J. Syst. Evol. Microbiol.">
        <title>The Global Catalogue of Microorganisms (GCM) 10K type strain sequencing project: providing services to taxonomists for standard genome sequencing and annotation.</title>
        <authorList>
            <consortium name="The Broad Institute Genomics Platform"/>
            <consortium name="The Broad Institute Genome Sequencing Center for Infectious Disease"/>
            <person name="Wu L."/>
            <person name="Ma J."/>
        </authorList>
    </citation>
    <scope>NUCLEOTIDE SEQUENCE [LARGE SCALE GENOMIC DNA]</scope>
    <source>
        <strain evidence="2">JCM 17706</strain>
    </source>
</reference>
<sequence length="133" mass="15046">MIESCGRRIIFIVLVFFVFFASLFASRSVVVHKFLFNGSFSSSFERTFFSSQIDITEEVFLERVAVLFPDIIMHLSKLNPEQQKKLIEQVRCNVIAIAFANAHSSEQAQKLGRIVAVTLLKAISHPSIVAAYF</sequence>
<comment type="caution">
    <text evidence="1">The sequence shown here is derived from an EMBL/GenBank/DDBJ whole genome shotgun (WGS) entry which is preliminary data.</text>
</comment>
<name>A0ABP9MFW5_9HYPH</name>
<accession>A0ABP9MFW5</accession>